<keyword evidence="2" id="KW-1185">Reference proteome</keyword>
<dbReference type="EMBL" id="JABBNB010000007">
    <property type="protein sequence ID" value="NMO01208.1"/>
    <property type="molecule type" value="Genomic_DNA"/>
</dbReference>
<name>A0A848L0J6_9ACTN</name>
<evidence type="ECO:0000313" key="2">
    <source>
        <dbReference type="Proteomes" id="UP000550729"/>
    </source>
</evidence>
<protein>
    <recommendedName>
        <fullName evidence="3">N-acetyltransferase domain-containing protein</fullName>
    </recommendedName>
</protein>
<dbReference type="AlphaFoldDB" id="A0A848L0J6"/>
<dbReference type="Proteomes" id="UP000550729">
    <property type="component" value="Unassembled WGS sequence"/>
</dbReference>
<evidence type="ECO:0000313" key="1">
    <source>
        <dbReference type="EMBL" id="NMO01208.1"/>
    </source>
</evidence>
<sequence>MPHLAETVVRTRFDGRFAMHDRASDTTLVVGTPRSAPDVWRDYIDGAYRSYVARGVVTALEFERVRDGAGTSMFCAAVASNGDVVGGLRVQGPYLYADESHAVEEWAGQPDQGRLVDAIESRLSEGLVEVKSAYVDMDAPHGKAVAGLLARNALITMNTTESRYVMATAADYVLGRWRSGGGLVDESIEPTPYPDSRYLTRVMFWDRYTLAEFAQPIIWAQMRAEFAGLGIHDMFGLNTEAVA</sequence>
<organism evidence="1 2">
    <name type="scientific">Gordonia asplenii</name>
    <dbReference type="NCBI Taxonomy" id="2725283"/>
    <lineage>
        <taxon>Bacteria</taxon>
        <taxon>Bacillati</taxon>
        <taxon>Actinomycetota</taxon>
        <taxon>Actinomycetes</taxon>
        <taxon>Mycobacteriales</taxon>
        <taxon>Gordoniaceae</taxon>
        <taxon>Gordonia</taxon>
    </lineage>
</organism>
<gene>
    <name evidence="1" type="ORF">HH308_08255</name>
</gene>
<evidence type="ECO:0008006" key="3">
    <source>
        <dbReference type="Google" id="ProtNLM"/>
    </source>
</evidence>
<accession>A0A848L0J6</accession>
<proteinExistence type="predicted"/>
<comment type="caution">
    <text evidence="1">The sequence shown here is derived from an EMBL/GenBank/DDBJ whole genome shotgun (WGS) entry which is preliminary data.</text>
</comment>
<dbReference type="RefSeq" id="WP_170193723.1">
    <property type="nucleotide sequence ID" value="NZ_JABBNB010000007.1"/>
</dbReference>
<reference evidence="1 2" key="1">
    <citation type="submission" date="2020-04" db="EMBL/GenBank/DDBJ databases">
        <title>Gordonia sp. nov. TBRC 11910.</title>
        <authorList>
            <person name="Suriyachadkun C."/>
        </authorList>
    </citation>
    <scope>NUCLEOTIDE SEQUENCE [LARGE SCALE GENOMIC DNA]</scope>
    <source>
        <strain evidence="1 2">TBRC 11910</strain>
    </source>
</reference>